<comment type="caution">
    <text evidence="1">The sequence shown here is derived from an EMBL/GenBank/DDBJ whole genome shotgun (WGS) entry which is preliminary data.</text>
</comment>
<dbReference type="AlphaFoldDB" id="A0A5B7I4E2"/>
<name>A0A5B7I4E2_PORTR</name>
<keyword evidence="2" id="KW-1185">Reference proteome</keyword>
<dbReference type="Proteomes" id="UP000324222">
    <property type="component" value="Unassembled WGS sequence"/>
</dbReference>
<gene>
    <name evidence="1" type="ORF">E2C01_073135</name>
</gene>
<dbReference type="EMBL" id="VSRR010048972">
    <property type="protein sequence ID" value="MPC78642.1"/>
    <property type="molecule type" value="Genomic_DNA"/>
</dbReference>
<proteinExistence type="predicted"/>
<evidence type="ECO:0000313" key="2">
    <source>
        <dbReference type="Proteomes" id="UP000324222"/>
    </source>
</evidence>
<reference evidence="1 2" key="1">
    <citation type="submission" date="2019-05" db="EMBL/GenBank/DDBJ databases">
        <title>Another draft genome of Portunus trituberculatus and its Hox gene families provides insights of decapod evolution.</title>
        <authorList>
            <person name="Jeong J.-H."/>
            <person name="Song I."/>
            <person name="Kim S."/>
            <person name="Choi T."/>
            <person name="Kim D."/>
            <person name="Ryu S."/>
            <person name="Kim W."/>
        </authorList>
    </citation>
    <scope>NUCLEOTIDE SEQUENCE [LARGE SCALE GENOMIC DNA]</scope>
    <source>
        <tissue evidence="1">Muscle</tissue>
    </source>
</reference>
<protein>
    <submittedName>
        <fullName evidence="1">Uncharacterized protein</fullName>
    </submittedName>
</protein>
<organism evidence="1 2">
    <name type="scientific">Portunus trituberculatus</name>
    <name type="common">Swimming crab</name>
    <name type="synonym">Neptunus trituberculatus</name>
    <dbReference type="NCBI Taxonomy" id="210409"/>
    <lineage>
        <taxon>Eukaryota</taxon>
        <taxon>Metazoa</taxon>
        <taxon>Ecdysozoa</taxon>
        <taxon>Arthropoda</taxon>
        <taxon>Crustacea</taxon>
        <taxon>Multicrustacea</taxon>
        <taxon>Malacostraca</taxon>
        <taxon>Eumalacostraca</taxon>
        <taxon>Eucarida</taxon>
        <taxon>Decapoda</taxon>
        <taxon>Pleocyemata</taxon>
        <taxon>Brachyura</taxon>
        <taxon>Eubrachyura</taxon>
        <taxon>Portunoidea</taxon>
        <taxon>Portunidae</taxon>
        <taxon>Portuninae</taxon>
        <taxon>Portunus</taxon>
    </lineage>
</organism>
<evidence type="ECO:0000313" key="1">
    <source>
        <dbReference type="EMBL" id="MPC78642.1"/>
    </source>
</evidence>
<sequence length="84" mass="9452">MAENAETEESGISMVEVLQEEEERQLNAAAVLGAADDTRCTYDQSEELWVVSYLNLSWNLKEAVKVLQQGVKHALQISIYTSYI</sequence>
<accession>A0A5B7I4E2</accession>